<reference evidence="2 3" key="1">
    <citation type="submission" date="2019-02" db="EMBL/GenBank/DDBJ databases">
        <title>Genome sequencing of Clostridium botulinum clinical isolates.</title>
        <authorList>
            <person name="Brunt J."/>
            <person name="Van Vliet A.H.M."/>
            <person name="Stringer S.C."/>
            <person name="Grant K.A."/>
            <person name="Carter A.C."/>
            <person name="Peck M.W."/>
        </authorList>
    </citation>
    <scope>NUCLEOTIDE SEQUENCE [LARGE SCALE GENOMIC DNA]</scope>
    <source>
        <strain evidence="2 3">R1125/03</strain>
    </source>
</reference>
<evidence type="ECO:0000256" key="1">
    <source>
        <dbReference type="SAM" id="Phobius"/>
    </source>
</evidence>
<sequence>MESKNIKKILAVMIGAFIISLTTIGNVSAMDNINSPIMDKYIFLKIIIIINIIVISMCTISCLLVHKNNKKYLKSMLNLIITFIIQTVLIIGLNFKEVNILITIIAELLYLIYFVYQANKIRKIHLVK</sequence>
<evidence type="ECO:0000313" key="2">
    <source>
        <dbReference type="EMBL" id="NFA59040.1"/>
    </source>
</evidence>
<dbReference type="EMBL" id="SGJP01000002">
    <property type="protein sequence ID" value="NFA59040.1"/>
    <property type="molecule type" value="Genomic_DNA"/>
</dbReference>
<feature type="transmembrane region" description="Helical" evidence="1">
    <location>
        <begin position="41"/>
        <end position="64"/>
    </location>
</feature>
<proteinExistence type="predicted"/>
<feature type="transmembrane region" description="Helical" evidence="1">
    <location>
        <begin position="99"/>
        <end position="116"/>
    </location>
</feature>
<organism evidence="2 3">
    <name type="scientific">Clostridium botulinum</name>
    <dbReference type="NCBI Taxonomy" id="1491"/>
    <lineage>
        <taxon>Bacteria</taxon>
        <taxon>Bacillati</taxon>
        <taxon>Bacillota</taxon>
        <taxon>Clostridia</taxon>
        <taxon>Eubacteriales</taxon>
        <taxon>Clostridiaceae</taxon>
        <taxon>Clostridium</taxon>
    </lineage>
</organism>
<gene>
    <name evidence="2" type="ORF">EXM42_01085</name>
</gene>
<comment type="caution">
    <text evidence="2">The sequence shown here is derived from an EMBL/GenBank/DDBJ whole genome shotgun (WGS) entry which is preliminary data.</text>
</comment>
<dbReference type="Proteomes" id="UP000473089">
    <property type="component" value="Unassembled WGS sequence"/>
</dbReference>
<name>A0A6M0SWJ5_CLOBO</name>
<protein>
    <submittedName>
        <fullName evidence="2">Uncharacterized protein</fullName>
    </submittedName>
</protein>
<keyword evidence="1" id="KW-1133">Transmembrane helix</keyword>
<feature type="transmembrane region" description="Helical" evidence="1">
    <location>
        <begin position="9"/>
        <end position="29"/>
    </location>
</feature>
<accession>A0A6M0SWJ5</accession>
<keyword evidence="1" id="KW-0812">Transmembrane</keyword>
<evidence type="ECO:0000313" key="3">
    <source>
        <dbReference type="Proteomes" id="UP000473089"/>
    </source>
</evidence>
<dbReference type="AlphaFoldDB" id="A0A6M0SWJ5"/>
<feature type="transmembrane region" description="Helical" evidence="1">
    <location>
        <begin position="76"/>
        <end position="93"/>
    </location>
</feature>
<keyword evidence="1" id="KW-0472">Membrane</keyword>